<feature type="compositionally biased region" description="Polar residues" evidence="1">
    <location>
        <begin position="170"/>
        <end position="207"/>
    </location>
</feature>
<dbReference type="InParanoid" id="A0A2S8SRF4"/>
<dbReference type="RefSeq" id="WP_106380437.1">
    <property type="nucleotide sequence ID" value="NZ_NIGF01000012.1"/>
</dbReference>
<evidence type="ECO:0000256" key="1">
    <source>
        <dbReference type="SAM" id="MobiDB-lite"/>
    </source>
</evidence>
<dbReference type="EMBL" id="NIGF01000012">
    <property type="protein sequence ID" value="PQV63358.1"/>
    <property type="molecule type" value="Genomic_DNA"/>
</dbReference>
<accession>A0A2S8SRF4</accession>
<evidence type="ECO:0000313" key="2">
    <source>
        <dbReference type="EMBL" id="PQV63358.1"/>
    </source>
</evidence>
<keyword evidence="3" id="KW-1185">Reference proteome</keyword>
<sequence length="278" mass="28886">MALGFNRKKAEESAPDAAPAAPANTSVLAPTPRADVDAFDLEAFSTPATESTATKSAATSAFDFPETAPTIGNASDTAETDPLDFDQLFEIEQRNAAAAKKPAPAPFVPPTSTIDEPAAPFYAPQVPLETEQPKKKLPLVPILGAVAILALAGGAASYFTRQSAPVENETAPVSNSLPVSSAASNAIPTTPETATSRTVNSTVSTKNEAPRIPQGASPVNPGIAPASAQTSQLKALWKQGADAKHRGDYAAARRFWNQGLKIQPDNAGFRESLAKLAR</sequence>
<dbReference type="AlphaFoldDB" id="A0A2S8SRF4"/>
<feature type="compositionally biased region" description="Low complexity" evidence="1">
    <location>
        <begin position="47"/>
        <end position="61"/>
    </location>
</feature>
<reference evidence="2 3" key="1">
    <citation type="journal article" date="2018" name="Syst. Appl. Microbiol.">
        <title>Abditibacterium utsteinense sp. nov., the first cultivated member of candidate phylum FBP, isolated from ice-free Antarctic soil samples.</title>
        <authorList>
            <person name="Tahon G."/>
            <person name="Tytgat B."/>
            <person name="Lebbe L."/>
            <person name="Carlier A."/>
            <person name="Willems A."/>
        </authorList>
    </citation>
    <scope>NUCLEOTIDE SEQUENCE [LARGE SCALE GENOMIC DNA]</scope>
    <source>
        <strain evidence="2 3">LMG 29911</strain>
    </source>
</reference>
<feature type="region of interest" description="Disordered" evidence="1">
    <location>
        <begin position="170"/>
        <end position="220"/>
    </location>
</feature>
<gene>
    <name evidence="2" type="ORF">B1R32_11213</name>
</gene>
<feature type="region of interest" description="Disordered" evidence="1">
    <location>
        <begin position="1"/>
        <end position="31"/>
    </location>
</feature>
<dbReference type="Proteomes" id="UP000237684">
    <property type="component" value="Unassembled WGS sequence"/>
</dbReference>
<name>A0A2S8SRF4_9BACT</name>
<feature type="region of interest" description="Disordered" evidence="1">
    <location>
        <begin position="47"/>
        <end position="79"/>
    </location>
</feature>
<organism evidence="2 3">
    <name type="scientific">Abditibacterium utsteinense</name>
    <dbReference type="NCBI Taxonomy" id="1960156"/>
    <lineage>
        <taxon>Bacteria</taxon>
        <taxon>Pseudomonadati</taxon>
        <taxon>Abditibacteriota</taxon>
        <taxon>Abditibacteriia</taxon>
        <taxon>Abditibacteriales</taxon>
        <taxon>Abditibacteriaceae</taxon>
        <taxon>Abditibacterium</taxon>
    </lineage>
</organism>
<evidence type="ECO:0000313" key="3">
    <source>
        <dbReference type="Proteomes" id="UP000237684"/>
    </source>
</evidence>
<evidence type="ECO:0008006" key="4">
    <source>
        <dbReference type="Google" id="ProtNLM"/>
    </source>
</evidence>
<comment type="caution">
    <text evidence="2">The sequence shown here is derived from an EMBL/GenBank/DDBJ whole genome shotgun (WGS) entry which is preliminary data.</text>
</comment>
<proteinExistence type="predicted"/>
<protein>
    <recommendedName>
        <fullName evidence="4">Tetratricopeptide repeat-containing protein</fullName>
    </recommendedName>
</protein>